<dbReference type="Proteomes" id="UP001204621">
    <property type="component" value="Unassembled WGS sequence"/>
</dbReference>
<organism evidence="1 2">
    <name type="scientific">Massilia terrae</name>
    <dbReference type="NCBI Taxonomy" id="1811224"/>
    <lineage>
        <taxon>Bacteria</taxon>
        <taxon>Pseudomonadati</taxon>
        <taxon>Pseudomonadota</taxon>
        <taxon>Betaproteobacteria</taxon>
        <taxon>Burkholderiales</taxon>
        <taxon>Oxalobacteraceae</taxon>
        <taxon>Telluria group</taxon>
        <taxon>Massilia</taxon>
    </lineage>
</organism>
<reference evidence="1 2" key="1">
    <citation type="submission" date="2022-08" db="EMBL/GenBank/DDBJ databases">
        <title>Reclassification of Massilia species as members of the genera Telluria, Duganella, Pseudoduganella, Mokoshia gen. nov. and Zemynaea gen. nov. using orthogonal and non-orthogonal genome-based approaches.</title>
        <authorList>
            <person name="Bowman J.P."/>
        </authorList>
    </citation>
    <scope>NUCLEOTIDE SEQUENCE [LARGE SCALE GENOMIC DNA]</scope>
    <source>
        <strain evidence="1 2">JCM 31606</strain>
    </source>
</reference>
<dbReference type="EMBL" id="JANUGU010000004">
    <property type="protein sequence ID" value="MCS0659333.1"/>
    <property type="molecule type" value="Genomic_DNA"/>
</dbReference>
<gene>
    <name evidence="1" type="ORF">NX778_14780</name>
</gene>
<keyword evidence="2" id="KW-1185">Reference proteome</keyword>
<evidence type="ECO:0000313" key="2">
    <source>
        <dbReference type="Proteomes" id="UP001204621"/>
    </source>
</evidence>
<name>A0ABT2D1V1_9BURK</name>
<evidence type="ECO:0000313" key="1">
    <source>
        <dbReference type="EMBL" id="MCS0659333.1"/>
    </source>
</evidence>
<sequence>MNFSFLSPQFGYCTVRLWASGRYGFVLPKKVEITRPSGEVASFEYHNRNAARKYELSNRSLVRIAIAQFLSGAHDAGTRPIDDEAAPYIGPLTQIRSLVPPSAPLRVRPGTRYGRKAGA</sequence>
<comment type="caution">
    <text evidence="1">The sequence shown here is derived from an EMBL/GenBank/DDBJ whole genome shotgun (WGS) entry which is preliminary data.</text>
</comment>
<accession>A0ABT2D1V1</accession>
<dbReference type="RefSeq" id="WP_258812514.1">
    <property type="nucleotide sequence ID" value="NZ_JANUGU010000004.1"/>
</dbReference>
<protein>
    <submittedName>
        <fullName evidence="1">Uncharacterized protein</fullName>
    </submittedName>
</protein>
<proteinExistence type="predicted"/>